<evidence type="ECO:0000313" key="9">
    <source>
        <dbReference type="Proteomes" id="UP000467132"/>
    </source>
</evidence>
<sequence>MLIVMILASQIYIDIFFSNFRFSFGAIILPVIIYKYRDMRVYYIGFISGIALYIQRIIVYSFGKSSFLENVFLFWPEVIFYTIYGLCFVYVVNKNKNMKIHNLFLSLILIDFLSNITEIFILTSISENINYIEVIKLLIIVAIVRSSISAVFITGLKYYNMLLMREEHEKRYRDLVWMSSKLKTQVYWMEKNMIYIENVMEDAYNLFENIKERKNREFWQNNSLDIAKNVHEIKKEYALVLEGIEDVVKVNVSKIGMSFKEIILILEDSLYRMIKNRNKVIDLNFSEYENFYTHKHYELISIFRNILTNSIESMDKGRIELMHSKNENSHIFIIKDNGNGIKQEYIKNIFKAGFSTKINYETGNISRGLGLNLVKKLVEQDFNGKISVFSIENLGTNFTISIPINYLEGE</sequence>
<comment type="caution">
    <text evidence="8">The sequence shown here is derived from an EMBL/GenBank/DDBJ whole genome shotgun (WGS) entry which is preliminary data.</text>
</comment>
<dbReference type="EMBL" id="QXXA01000001">
    <property type="protein sequence ID" value="NBI05301.1"/>
    <property type="molecule type" value="Genomic_DNA"/>
</dbReference>
<dbReference type="InterPro" id="IPR004358">
    <property type="entry name" value="Sig_transdc_His_kin-like_C"/>
</dbReference>
<dbReference type="Proteomes" id="UP000467132">
    <property type="component" value="Unassembled WGS sequence"/>
</dbReference>
<keyword evidence="6" id="KW-1133">Transmembrane helix</keyword>
<proteinExistence type="predicted"/>
<organism evidence="8 9">
    <name type="scientific">Senegalia massiliensis</name>
    <dbReference type="NCBI Taxonomy" id="1720316"/>
    <lineage>
        <taxon>Bacteria</taxon>
        <taxon>Bacillati</taxon>
        <taxon>Bacillota</taxon>
        <taxon>Clostridia</taxon>
        <taxon>Eubacteriales</taxon>
        <taxon>Clostridiaceae</taxon>
        <taxon>Senegalia</taxon>
    </lineage>
</organism>
<evidence type="ECO:0000313" key="8">
    <source>
        <dbReference type="EMBL" id="NBI05301.1"/>
    </source>
</evidence>
<keyword evidence="4" id="KW-0808">Transferase</keyword>
<evidence type="ECO:0000256" key="4">
    <source>
        <dbReference type="ARBA" id="ARBA00022777"/>
    </source>
</evidence>
<protein>
    <recommendedName>
        <fullName evidence="2">histidine kinase</fullName>
        <ecNumber evidence="2">2.7.13.3</ecNumber>
    </recommendedName>
</protein>
<dbReference type="PROSITE" id="PS50109">
    <property type="entry name" value="HIS_KIN"/>
    <property type="match status" value="1"/>
</dbReference>
<dbReference type="RefSeq" id="WP_160195817.1">
    <property type="nucleotide sequence ID" value="NZ_QXXA01000001.1"/>
</dbReference>
<feature type="transmembrane region" description="Helical" evidence="6">
    <location>
        <begin position="41"/>
        <end position="60"/>
    </location>
</feature>
<dbReference type="InterPro" id="IPR036890">
    <property type="entry name" value="HATPase_C_sf"/>
</dbReference>
<dbReference type="GO" id="GO:0005524">
    <property type="term" value="F:ATP binding"/>
    <property type="evidence" value="ECO:0007669"/>
    <property type="project" value="UniProtKB-KW"/>
</dbReference>
<evidence type="ECO:0000256" key="3">
    <source>
        <dbReference type="ARBA" id="ARBA00022553"/>
    </source>
</evidence>
<keyword evidence="8" id="KW-0067">ATP-binding</keyword>
<dbReference type="PANTHER" id="PTHR43547:SF10">
    <property type="entry name" value="SENSOR HISTIDINE KINASE DCUS"/>
    <property type="match status" value="1"/>
</dbReference>
<dbReference type="InterPro" id="IPR005467">
    <property type="entry name" value="His_kinase_dom"/>
</dbReference>
<evidence type="ECO:0000256" key="6">
    <source>
        <dbReference type="SAM" id="Phobius"/>
    </source>
</evidence>
<feature type="transmembrane region" description="Helical" evidence="6">
    <location>
        <begin position="12"/>
        <end position="34"/>
    </location>
</feature>
<keyword evidence="3" id="KW-0597">Phosphoprotein</keyword>
<name>A0A845QSX1_9CLOT</name>
<comment type="catalytic activity">
    <reaction evidence="1">
        <text>ATP + protein L-histidine = ADP + protein N-phospho-L-histidine.</text>
        <dbReference type="EC" id="2.7.13.3"/>
    </reaction>
</comment>
<feature type="transmembrane region" description="Helical" evidence="6">
    <location>
        <begin position="72"/>
        <end position="92"/>
    </location>
</feature>
<reference evidence="8 9" key="1">
    <citation type="submission" date="2018-08" db="EMBL/GenBank/DDBJ databases">
        <title>Murine metabolic-syndrome-specific gut microbial biobank.</title>
        <authorList>
            <person name="Liu C."/>
        </authorList>
    </citation>
    <scope>NUCLEOTIDE SEQUENCE [LARGE SCALE GENOMIC DNA]</scope>
    <source>
        <strain evidence="8 9">583</strain>
    </source>
</reference>
<evidence type="ECO:0000259" key="7">
    <source>
        <dbReference type="PROSITE" id="PS50109"/>
    </source>
</evidence>
<dbReference type="EC" id="2.7.13.3" evidence="2"/>
<keyword evidence="8" id="KW-0547">Nucleotide-binding</keyword>
<dbReference type="PANTHER" id="PTHR43547">
    <property type="entry name" value="TWO-COMPONENT HISTIDINE KINASE"/>
    <property type="match status" value="1"/>
</dbReference>
<dbReference type="OrthoDB" id="1791938at2"/>
<gene>
    <name evidence="8" type="ORF">D3Z33_00340</name>
</gene>
<keyword evidence="6" id="KW-0812">Transmembrane</keyword>
<dbReference type="InterPro" id="IPR003594">
    <property type="entry name" value="HATPase_dom"/>
</dbReference>
<keyword evidence="6" id="KW-0472">Membrane</keyword>
<dbReference type="Pfam" id="PF02518">
    <property type="entry name" value="HATPase_c"/>
    <property type="match status" value="1"/>
</dbReference>
<dbReference type="PRINTS" id="PR00344">
    <property type="entry name" value="BCTRLSENSOR"/>
</dbReference>
<evidence type="ECO:0000256" key="2">
    <source>
        <dbReference type="ARBA" id="ARBA00012438"/>
    </source>
</evidence>
<dbReference type="SMART" id="SM00387">
    <property type="entry name" value="HATPase_c"/>
    <property type="match status" value="1"/>
</dbReference>
<dbReference type="Gene3D" id="3.30.565.10">
    <property type="entry name" value="Histidine kinase-like ATPase, C-terminal domain"/>
    <property type="match status" value="1"/>
</dbReference>
<feature type="transmembrane region" description="Helical" evidence="6">
    <location>
        <begin position="137"/>
        <end position="159"/>
    </location>
</feature>
<dbReference type="GO" id="GO:0000155">
    <property type="term" value="F:phosphorelay sensor kinase activity"/>
    <property type="evidence" value="ECO:0007669"/>
    <property type="project" value="TreeGrafter"/>
</dbReference>
<keyword evidence="4" id="KW-0418">Kinase</keyword>
<dbReference type="AlphaFoldDB" id="A0A845QSX1"/>
<evidence type="ECO:0000256" key="5">
    <source>
        <dbReference type="ARBA" id="ARBA00023012"/>
    </source>
</evidence>
<evidence type="ECO:0000256" key="1">
    <source>
        <dbReference type="ARBA" id="ARBA00000085"/>
    </source>
</evidence>
<dbReference type="SUPFAM" id="SSF55874">
    <property type="entry name" value="ATPase domain of HSP90 chaperone/DNA topoisomerase II/histidine kinase"/>
    <property type="match status" value="1"/>
</dbReference>
<keyword evidence="9" id="KW-1185">Reference proteome</keyword>
<keyword evidence="5" id="KW-0902">Two-component regulatory system</keyword>
<feature type="domain" description="Histidine kinase" evidence="7">
    <location>
        <begin position="298"/>
        <end position="406"/>
    </location>
</feature>
<accession>A0A845QSX1</accession>
<feature type="transmembrane region" description="Helical" evidence="6">
    <location>
        <begin position="104"/>
        <end position="125"/>
    </location>
</feature>